<comment type="caution">
    <text evidence="1">The sequence shown here is derived from an EMBL/GenBank/DDBJ whole genome shotgun (WGS) entry which is preliminary data.</text>
</comment>
<sequence length="81" mass="9840">MRKTFKNMRYKSIYDIVIRRSLINILPQLNNIYIKQNVLNLQNCENDETNHQTYEILCTNCGYQSLFKYIQFESILHEFTN</sequence>
<evidence type="ECO:0000313" key="2">
    <source>
        <dbReference type="Proteomes" id="UP000692954"/>
    </source>
</evidence>
<proteinExistence type="predicted"/>
<organism evidence="1 2">
    <name type="scientific">Paramecium sonneborni</name>
    <dbReference type="NCBI Taxonomy" id="65129"/>
    <lineage>
        <taxon>Eukaryota</taxon>
        <taxon>Sar</taxon>
        <taxon>Alveolata</taxon>
        <taxon>Ciliophora</taxon>
        <taxon>Intramacronucleata</taxon>
        <taxon>Oligohymenophorea</taxon>
        <taxon>Peniculida</taxon>
        <taxon>Parameciidae</taxon>
        <taxon>Paramecium</taxon>
    </lineage>
</organism>
<accession>A0A8S1KU42</accession>
<gene>
    <name evidence="1" type="ORF">PSON_ATCC_30995.1.T0110454</name>
</gene>
<keyword evidence="2" id="KW-1185">Reference proteome</keyword>
<dbReference type="AlphaFoldDB" id="A0A8S1KU42"/>
<evidence type="ECO:0000313" key="1">
    <source>
        <dbReference type="EMBL" id="CAD8057911.1"/>
    </source>
</evidence>
<protein>
    <submittedName>
        <fullName evidence="1">Uncharacterized protein</fullName>
    </submittedName>
</protein>
<dbReference type="EMBL" id="CAJJDN010000011">
    <property type="protein sequence ID" value="CAD8057911.1"/>
    <property type="molecule type" value="Genomic_DNA"/>
</dbReference>
<reference evidence="1" key="1">
    <citation type="submission" date="2021-01" db="EMBL/GenBank/DDBJ databases">
        <authorList>
            <consortium name="Genoscope - CEA"/>
            <person name="William W."/>
        </authorList>
    </citation>
    <scope>NUCLEOTIDE SEQUENCE</scope>
</reference>
<name>A0A8S1KU42_9CILI</name>
<dbReference type="Proteomes" id="UP000692954">
    <property type="component" value="Unassembled WGS sequence"/>
</dbReference>